<reference evidence="1" key="1">
    <citation type="submission" date="2021-03" db="EMBL/GenBank/DDBJ databases">
        <title>Evolutionary priming and transition to the ectomycorrhizal habit in an iconic lineage of mushroom-forming fungi: is preadaptation a requirement?</title>
        <authorList>
            <consortium name="DOE Joint Genome Institute"/>
            <person name="Looney B.P."/>
            <person name="Miyauchi S."/>
            <person name="Morin E."/>
            <person name="Drula E."/>
            <person name="Courty P.E."/>
            <person name="Chicoki N."/>
            <person name="Fauchery L."/>
            <person name="Kohler A."/>
            <person name="Kuo A."/>
            <person name="LaButti K."/>
            <person name="Pangilinan J."/>
            <person name="Lipzen A."/>
            <person name="Riley R."/>
            <person name="Andreopoulos W."/>
            <person name="He G."/>
            <person name="Johnson J."/>
            <person name="Barry K.W."/>
            <person name="Grigoriev I.V."/>
            <person name="Nagy L."/>
            <person name="Hibbett D."/>
            <person name="Henrissat B."/>
            <person name="Matheny P.B."/>
            <person name="Labbe J."/>
            <person name="Martin A.F."/>
        </authorList>
    </citation>
    <scope>NUCLEOTIDE SEQUENCE</scope>
    <source>
        <strain evidence="1">BPL698</strain>
    </source>
</reference>
<gene>
    <name evidence="1" type="ORF">F5148DRAFT_837073</name>
</gene>
<comment type="caution">
    <text evidence="1">The sequence shown here is derived from an EMBL/GenBank/DDBJ whole genome shotgun (WGS) entry which is preliminary data.</text>
</comment>
<dbReference type="Proteomes" id="UP001207468">
    <property type="component" value="Unassembled WGS sequence"/>
</dbReference>
<accession>A0ACC0UCH7</accession>
<evidence type="ECO:0000313" key="2">
    <source>
        <dbReference type="Proteomes" id="UP001207468"/>
    </source>
</evidence>
<evidence type="ECO:0000313" key="1">
    <source>
        <dbReference type="EMBL" id="KAI9508812.1"/>
    </source>
</evidence>
<proteinExistence type="predicted"/>
<dbReference type="EMBL" id="JAGFNK010000078">
    <property type="protein sequence ID" value="KAI9508812.1"/>
    <property type="molecule type" value="Genomic_DNA"/>
</dbReference>
<protein>
    <submittedName>
        <fullName evidence="1">Uncharacterized protein</fullName>
    </submittedName>
</protein>
<organism evidence="1 2">
    <name type="scientific">Russula earlei</name>
    <dbReference type="NCBI Taxonomy" id="71964"/>
    <lineage>
        <taxon>Eukaryota</taxon>
        <taxon>Fungi</taxon>
        <taxon>Dikarya</taxon>
        <taxon>Basidiomycota</taxon>
        <taxon>Agaricomycotina</taxon>
        <taxon>Agaricomycetes</taxon>
        <taxon>Russulales</taxon>
        <taxon>Russulaceae</taxon>
        <taxon>Russula</taxon>
    </lineage>
</organism>
<keyword evidence="2" id="KW-1185">Reference proteome</keyword>
<name>A0ACC0UCH7_9AGAM</name>
<sequence length="511" mass="54980">MSLTEGYVSGWLPSCGDYDNVDITKFAYPITVPDEFLPPSPTLSRTASIDSHSHHVSETASSFDQPPSPGSSVDHTDGSQTDLYSIPSLSSSDRRAIRNRLRDPEWVPRPRNAFIIFRCEFSRKHARDPSDSSDTSSRSDKTLSKRAGEEWRRLSAAEREQYKVLAEQEKAAHALQNPDYRFKPVRRPPPGMAPSLASGRLSASRRTDRSAQVASLIMRSERGASSLPRDDDYEVKVETCQDPVTVQVSSSTAGVIRRRRSASMPQPVVAQKVVAVAPSKARTPVPISCVSSPGPTPLDFEMFSSSEMDDSPLYTPVLPTPPPLHGLSSAFQMQALPEHPSPMNGAFECGMDVGDTRDFSAPLGPSSGPYVYTDSNSNSYQHFTFADGDLYPTSLELTTPYSDWSCAASTESCLAHASATAALPMSQDTGVVRSFGPTPLPIPLGLQHTTSALDETPAAHWDTGYAEAVNEAAMFGGGAPPDLAAAFAGAFPAGYDVATAQVGLNEFLNAL</sequence>